<feature type="compositionally biased region" description="Basic and acidic residues" evidence="1">
    <location>
        <begin position="39"/>
        <end position="48"/>
    </location>
</feature>
<accession>A0AAE1NHR9</accession>
<evidence type="ECO:0000313" key="2">
    <source>
        <dbReference type="EMBL" id="KAK4289602.1"/>
    </source>
</evidence>
<feature type="region of interest" description="Disordered" evidence="1">
    <location>
        <begin position="1"/>
        <end position="86"/>
    </location>
</feature>
<protein>
    <submittedName>
        <fullName evidence="2">Uncharacterized protein</fullName>
    </submittedName>
</protein>
<evidence type="ECO:0000313" key="3">
    <source>
        <dbReference type="Proteomes" id="UP001292094"/>
    </source>
</evidence>
<proteinExistence type="predicted"/>
<comment type="caution">
    <text evidence="2">The sequence shown here is derived from an EMBL/GenBank/DDBJ whole genome shotgun (WGS) entry which is preliminary data.</text>
</comment>
<organism evidence="2 3">
    <name type="scientific">Petrolisthes manimaculis</name>
    <dbReference type="NCBI Taxonomy" id="1843537"/>
    <lineage>
        <taxon>Eukaryota</taxon>
        <taxon>Metazoa</taxon>
        <taxon>Ecdysozoa</taxon>
        <taxon>Arthropoda</taxon>
        <taxon>Crustacea</taxon>
        <taxon>Multicrustacea</taxon>
        <taxon>Malacostraca</taxon>
        <taxon>Eumalacostraca</taxon>
        <taxon>Eucarida</taxon>
        <taxon>Decapoda</taxon>
        <taxon>Pleocyemata</taxon>
        <taxon>Anomura</taxon>
        <taxon>Galatheoidea</taxon>
        <taxon>Porcellanidae</taxon>
        <taxon>Petrolisthes</taxon>
    </lineage>
</organism>
<reference evidence="2" key="1">
    <citation type="submission" date="2023-11" db="EMBL/GenBank/DDBJ databases">
        <title>Genome assemblies of two species of porcelain crab, Petrolisthes cinctipes and Petrolisthes manimaculis (Anomura: Porcellanidae).</title>
        <authorList>
            <person name="Angst P."/>
        </authorList>
    </citation>
    <scope>NUCLEOTIDE SEQUENCE</scope>
    <source>
        <strain evidence="2">PB745_02</strain>
        <tissue evidence="2">Gill</tissue>
    </source>
</reference>
<feature type="compositionally biased region" description="Basic and acidic residues" evidence="1">
    <location>
        <begin position="67"/>
        <end position="76"/>
    </location>
</feature>
<gene>
    <name evidence="2" type="ORF">Pmani_037435</name>
</gene>
<keyword evidence="3" id="KW-1185">Reference proteome</keyword>
<sequence>MQVGCLVGSDVYEGGQQVGTDTQVVGEVLEATSGTGKPSGEEEEKRCNEGTSEDSGGGKESTPRSQGEGKGKDKGAARGGDGGGSVLTSFTSDIHCEWRFGLQITLSSLQKCQAFSRLDTALEGSRTL</sequence>
<dbReference type="EMBL" id="JAWZYT010005789">
    <property type="protein sequence ID" value="KAK4289602.1"/>
    <property type="molecule type" value="Genomic_DNA"/>
</dbReference>
<name>A0AAE1NHR9_9EUCA</name>
<evidence type="ECO:0000256" key="1">
    <source>
        <dbReference type="SAM" id="MobiDB-lite"/>
    </source>
</evidence>
<dbReference type="Proteomes" id="UP001292094">
    <property type="component" value="Unassembled WGS sequence"/>
</dbReference>
<dbReference type="AlphaFoldDB" id="A0AAE1NHR9"/>